<organism evidence="1 2">
    <name type="scientific">Amycolatopsis vastitatis</name>
    <dbReference type="NCBI Taxonomy" id="1905142"/>
    <lineage>
        <taxon>Bacteria</taxon>
        <taxon>Bacillati</taxon>
        <taxon>Actinomycetota</taxon>
        <taxon>Actinomycetes</taxon>
        <taxon>Pseudonocardiales</taxon>
        <taxon>Pseudonocardiaceae</taxon>
        <taxon>Amycolatopsis</taxon>
    </lineage>
</organism>
<keyword evidence="2" id="KW-1185">Reference proteome</keyword>
<gene>
    <name evidence="1" type="ORF">CF165_06590</name>
</gene>
<protein>
    <recommendedName>
        <fullName evidence="3">DUF2630 domain-containing protein</fullName>
    </recommendedName>
</protein>
<dbReference type="InterPro" id="IPR020311">
    <property type="entry name" value="Uncharacterised_Rv0898c"/>
</dbReference>
<accession>A0A229TFT2</accession>
<dbReference type="Pfam" id="PF10944">
    <property type="entry name" value="DUF2630"/>
    <property type="match status" value="1"/>
</dbReference>
<proteinExistence type="predicted"/>
<dbReference type="Proteomes" id="UP000215199">
    <property type="component" value="Unassembled WGS sequence"/>
</dbReference>
<evidence type="ECO:0008006" key="3">
    <source>
        <dbReference type="Google" id="ProtNLM"/>
    </source>
</evidence>
<comment type="caution">
    <text evidence="1">The sequence shown here is derived from an EMBL/GenBank/DDBJ whole genome shotgun (WGS) entry which is preliminary data.</text>
</comment>
<dbReference type="EMBL" id="NMUL01000006">
    <property type="protein sequence ID" value="OXM69973.1"/>
    <property type="molecule type" value="Genomic_DNA"/>
</dbReference>
<reference evidence="2" key="1">
    <citation type="submission" date="2017-07" db="EMBL/GenBank/DDBJ databases">
        <title>Comparative genome mining reveals phylogenetic distribution patterns of secondary metabolites in Amycolatopsis.</title>
        <authorList>
            <person name="Adamek M."/>
            <person name="Alanjary M."/>
            <person name="Sales-Ortells H."/>
            <person name="Goodfellow M."/>
            <person name="Bull A.T."/>
            <person name="Kalinowski J."/>
            <person name="Ziemert N."/>
        </authorList>
    </citation>
    <scope>NUCLEOTIDE SEQUENCE [LARGE SCALE GENOMIC DNA]</scope>
    <source>
        <strain evidence="2">H5</strain>
    </source>
</reference>
<evidence type="ECO:0000313" key="1">
    <source>
        <dbReference type="EMBL" id="OXM69973.1"/>
    </source>
</evidence>
<name>A0A229TFT2_9PSEU</name>
<sequence>MLAGGQEGFPMAAHEITDRIAELIDEEHRLRTAALHHGGLTPDERLRLKDLERRLDAAVELLHRRQALAAFDDD</sequence>
<dbReference type="AlphaFoldDB" id="A0A229TFT2"/>
<evidence type="ECO:0000313" key="2">
    <source>
        <dbReference type="Proteomes" id="UP000215199"/>
    </source>
</evidence>